<name>A0A5J5A733_9ASTE</name>
<evidence type="ECO:0000256" key="2">
    <source>
        <dbReference type="PROSITE-ProRule" id="PRU00708"/>
    </source>
</evidence>
<dbReference type="Pfam" id="PF01535">
    <property type="entry name" value="PPR"/>
    <property type="match status" value="4"/>
</dbReference>
<dbReference type="InterPro" id="IPR046848">
    <property type="entry name" value="E_motif"/>
</dbReference>
<dbReference type="FunFam" id="1.25.40.10:FF:000344">
    <property type="entry name" value="Pentatricopeptide repeat-containing protein"/>
    <property type="match status" value="1"/>
</dbReference>
<feature type="repeat" description="PPR" evidence="2">
    <location>
        <begin position="317"/>
        <end position="351"/>
    </location>
</feature>
<organism evidence="3 4">
    <name type="scientific">Nyssa sinensis</name>
    <dbReference type="NCBI Taxonomy" id="561372"/>
    <lineage>
        <taxon>Eukaryota</taxon>
        <taxon>Viridiplantae</taxon>
        <taxon>Streptophyta</taxon>
        <taxon>Embryophyta</taxon>
        <taxon>Tracheophyta</taxon>
        <taxon>Spermatophyta</taxon>
        <taxon>Magnoliopsida</taxon>
        <taxon>eudicotyledons</taxon>
        <taxon>Gunneridae</taxon>
        <taxon>Pentapetalae</taxon>
        <taxon>asterids</taxon>
        <taxon>Cornales</taxon>
        <taxon>Nyssaceae</taxon>
        <taxon>Nyssa</taxon>
    </lineage>
</organism>
<dbReference type="PANTHER" id="PTHR47926">
    <property type="entry name" value="PENTATRICOPEPTIDE REPEAT-CONTAINING PROTEIN"/>
    <property type="match status" value="1"/>
</dbReference>
<keyword evidence="4" id="KW-1185">Reference proteome</keyword>
<keyword evidence="1" id="KW-0677">Repeat</keyword>
<evidence type="ECO:0000256" key="1">
    <source>
        <dbReference type="ARBA" id="ARBA00022737"/>
    </source>
</evidence>
<dbReference type="Pfam" id="PF20431">
    <property type="entry name" value="E_motif"/>
    <property type="match status" value="1"/>
</dbReference>
<accession>A0A5J5A733</accession>
<dbReference type="FunFam" id="1.25.40.10:FF:000381">
    <property type="entry name" value="Pentatricopeptide repeat-containing protein"/>
    <property type="match status" value="1"/>
</dbReference>
<dbReference type="Gene3D" id="1.25.40.10">
    <property type="entry name" value="Tetratricopeptide repeat domain"/>
    <property type="match status" value="7"/>
</dbReference>
<dbReference type="GO" id="GO:0003723">
    <property type="term" value="F:RNA binding"/>
    <property type="evidence" value="ECO:0007669"/>
    <property type="project" value="InterPro"/>
</dbReference>
<feature type="repeat" description="PPR" evidence="2">
    <location>
        <begin position="727"/>
        <end position="761"/>
    </location>
</feature>
<dbReference type="Proteomes" id="UP000325577">
    <property type="component" value="Linkage Group LG3"/>
</dbReference>
<protein>
    <recommendedName>
        <fullName evidence="5">Pentacotripeptide-repeat region of PRORP domain-containing protein</fullName>
    </recommendedName>
</protein>
<dbReference type="FunFam" id="1.25.40.10:FF:000090">
    <property type="entry name" value="Pentatricopeptide repeat-containing protein, chloroplastic"/>
    <property type="match status" value="1"/>
</dbReference>
<feature type="repeat" description="PPR" evidence="2">
    <location>
        <begin position="521"/>
        <end position="555"/>
    </location>
</feature>
<dbReference type="OrthoDB" id="185373at2759"/>
<sequence>MISLNHFSLSVATKCISTLINSSKNNFLRVSIHVRNFMKMTENVGFCSQDCISLLQQSGDLREASNGKSVHSVCVKTGLDRDVFVQNNTIRFYAICGDLMSARQLFDEMPEPNLVSWTSMISSYVHDGQYEIGLRMFSLMCRSGLGPNEFGFSVALKACRIMHAFVMGKLLHGLILKYGFESYSFCSASILAMYVESGDISNAHNFFDEIPLRGRSEASWNTLLDSYAETSNAEEAFKLFHQMMYFKMIPNCFTYTILIKLCANMLNIDLLRLFHGRLIKLGFEDYLIVGGALVDPYAKLGFLNDAGKVFQNLEEKDNVVWCALLAGFHQNGEVEQGLNFYLKFLSEGNKPDPFMFASVFSLCSNSKTEGVGTQVHCSFIKYGFMLDSFLGSALIDMYGGVGMIFDAYKCFVEVIYKNEICFSTMINNLVFNSNDEIALEIFCEMRKLGLEPSHSTLSYILRACANLHMLKEGRSLHCYVAKNFGISEFNLCIENALLEMYAKCGVVDEAKNVFKEMQIRNEFSWTTMISGYSETGQFEEALGLFQDMILSSVTAKASEFTLVVVLQACMRTETLDRGKQVHNYVIKAGFEFNLFVGSALINMYAAFKHEVQNAYLVFSSIKAQDLVIWSSMITAWAQNGKSKEALKLFIEFHNAPNFLVDEPILSSCLSACAGLALLDMGKCFHARIIRTGFQSYLHVASSIIDMYSKCGSIIDARKFFDEMRDHNIVSWTTMMSGYAHHGLGREAVNLFNEMKDAWLKPDSVTFVGLLTACSHAGLVKEGWQCFESMINDHGLEVSINHYACMVDLLGRAGQVDEAEALINKAPFRSKNLLWKTLLGACNKHGQIEAGNRIAQMLVELEPNEPSTYVLVSNIYASASMWDSSIVVRNKMKEENVNRQPGCSWIQVAS</sequence>
<dbReference type="PROSITE" id="PS51375">
    <property type="entry name" value="PPR"/>
    <property type="match status" value="6"/>
</dbReference>
<feature type="repeat" description="PPR" evidence="2">
    <location>
        <begin position="216"/>
        <end position="250"/>
    </location>
</feature>
<feature type="repeat" description="PPR" evidence="2">
    <location>
        <begin position="418"/>
        <end position="452"/>
    </location>
</feature>
<dbReference type="Pfam" id="PF13041">
    <property type="entry name" value="PPR_2"/>
    <property type="match status" value="3"/>
</dbReference>
<dbReference type="InterPro" id="IPR002885">
    <property type="entry name" value="PPR_rpt"/>
</dbReference>
<reference evidence="3 4" key="1">
    <citation type="submission" date="2019-09" db="EMBL/GenBank/DDBJ databases">
        <title>A chromosome-level genome assembly of the Chinese tupelo Nyssa sinensis.</title>
        <authorList>
            <person name="Yang X."/>
            <person name="Kang M."/>
            <person name="Yang Y."/>
            <person name="Xiong H."/>
            <person name="Wang M."/>
            <person name="Zhang Z."/>
            <person name="Wang Z."/>
            <person name="Wu H."/>
            <person name="Ma T."/>
            <person name="Liu J."/>
            <person name="Xi Z."/>
        </authorList>
    </citation>
    <scope>NUCLEOTIDE SEQUENCE [LARGE SCALE GENOMIC DNA]</scope>
    <source>
        <strain evidence="3">J267</strain>
        <tissue evidence="3">Leaf</tissue>
    </source>
</reference>
<evidence type="ECO:0000313" key="3">
    <source>
        <dbReference type="EMBL" id="KAA8526693.1"/>
    </source>
</evidence>
<dbReference type="EMBL" id="CM018046">
    <property type="protein sequence ID" value="KAA8526693.1"/>
    <property type="molecule type" value="Genomic_DNA"/>
</dbReference>
<evidence type="ECO:0000313" key="4">
    <source>
        <dbReference type="Proteomes" id="UP000325577"/>
    </source>
</evidence>
<dbReference type="InterPro" id="IPR011990">
    <property type="entry name" value="TPR-like_helical_dom_sf"/>
</dbReference>
<feature type="repeat" description="PPR" evidence="2">
    <location>
        <begin position="113"/>
        <end position="147"/>
    </location>
</feature>
<evidence type="ECO:0008006" key="5">
    <source>
        <dbReference type="Google" id="ProtNLM"/>
    </source>
</evidence>
<dbReference type="AlphaFoldDB" id="A0A5J5A733"/>
<gene>
    <name evidence="3" type="ORF">F0562_008104</name>
</gene>
<proteinExistence type="predicted"/>
<dbReference type="GO" id="GO:0009451">
    <property type="term" value="P:RNA modification"/>
    <property type="evidence" value="ECO:0007669"/>
    <property type="project" value="InterPro"/>
</dbReference>
<dbReference type="NCBIfam" id="TIGR00756">
    <property type="entry name" value="PPR"/>
    <property type="match status" value="6"/>
</dbReference>
<dbReference type="InterPro" id="IPR046960">
    <property type="entry name" value="PPR_At4g14850-like_plant"/>
</dbReference>
<dbReference type="Pfam" id="PF13812">
    <property type="entry name" value="PPR_3"/>
    <property type="match status" value="1"/>
</dbReference>